<evidence type="ECO:0000259" key="2">
    <source>
        <dbReference type="SMART" id="SM00220"/>
    </source>
</evidence>
<evidence type="ECO:0000256" key="1">
    <source>
        <dbReference type="SAM" id="MobiDB-lite"/>
    </source>
</evidence>
<dbReference type="Gene3D" id="1.10.510.10">
    <property type="entry name" value="Transferase(Phosphotransferase) domain 1"/>
    <property type="match status" value="1"/>
</dbReference>
<reference evidence="4" key="1">
    <citation type="journal article" date="2019" name="Int. J. Syst. Evol. Microbiol.">
        <title>The Global Catalogue of Microorganisms (GCM) 10K type strain sequencing project: providing services to taxonomists for standard genome sequencing and annotation.</title>
        <authorList>
            <consortium name="The Broad Institute Genomics Platform"/>
            <consortium name="The Broad Institute Genome Sequencing Center for Infectious Disease"/>
            <person name="Wu L."/>
            <person name="Ma J."/>
        </authorList>
    </citation>
    <scope>NUCLEOTIDE SEQUENCE [LARGE SCALE GENOMIC DNA]</scope>
    <source>
        <strain evidence="4">JCM 6242</strain>
    </source>
</reference>
<organism evidence="3 4">
    <name type="scientific">Streptosporangium fragile</name>
    <dbReference type="NCBI Taxonomy" id="46186"/>
    <lineage>
        <taxon>Bacteria</taxon>
        <taxon>Bacillati</taxon>
        <taxon>Actinomycetota</taxon>
        <taxon>Actinomycetes</taxon>
        <taxon>Streptosporangiales</taxon>
        <taxon>Streptosporangiaceae</taxon>
        <taxon>Streptosporangium</taxon>
    </lineage>
</organism>
<accession>A0ABP6IF52</accession>
<keyword evidence="4" id="KW-1185">Reference proteome</keyword>
<name>A0ABP6IF52_9ACTN</name>
<dbReference type="Gene3D" id="3.30.200.20">
    <property type="entry name" value="Phosphorylase Kinase, domain 1"/>
    <property type="match status" value="1"/>
</dbReference>
<sequence>MSDPNLLAGRYRMLERRDHTGASRRSRDELLHRDVTISEVRLPPPGPHRDRLLGRIRAAASLRHPGVAALHDVISGPDRVWLVTEAVEGRSLLQTVRADGPLTSERAAEVGLRVLDALAAAHARGVRLAATPDSVVLSSDGRVVLTGIAAPASADELRDLGATLFTAVEGRAPETGSLIAPRMADGTPLAAPVTGPTGSGPLIPLVESLLTADPARRPDATSARLTLERIAPGPAARQTGGPAGGRGARPGAGRARVVAAAAAAAAVLTGAVVFWLWPGPAEPEPEPTTAPVALPTAFSRAPAPCTLISAEQAAELSLKAAPVKEGARRCEWSTDDDSLPSNLRYTLWVDVFRFASDDKARREYASFMKQDRDRTRTAVGARLTVVKPPSPLPGIGSEAYTVQATNTLTYYTGVIFRAANLVVAVQYQRGVGEDGDGSTSKGALTATRRVLENLGRAK</sequence>
<protein>
    <recommendedName>
        <fullName evidence="2">Protein kinase domain-containing protein</fullName>
    </recommendedName>
</protein>
<proteinExistence type="predicted"/>
<feature type="region of interest" description="Disordered" evidence="1">
    <location>
        <begin position="231"/>
        <end position="251"/>
    </location>
</feature>
<dbReference type="InterPro" id="IPR000719">
    <property type="entry name" value="Prot_kinase_dom"/>
</dbReference>
<dbReference type="Proteomes" id="UP001500831">
    <property type="component" value="Unassembled WGS sequence"/>
</dbReference>
<feature type="compositionally biased region" description="Gly residues" evidence="1">
    <location>
        <begin position="241"/>
        <end position="250"/>
    </location>
</feature>
<dbReference type="RefSeq" id="WP_344970892.1">
    <property type="nucleotide sequence ID" value="NZ_BAAAVI010000015.1"/>
</dbReference>
<dbReference type="SMART" id="SM00220">
    <property type="entry name" value="S_TKc"/>
    <property type="match status" value="1"/>
</dbReference>
<dbReference type="EMBL" id="BAAAVI010000015">
    <property type="protein sequence ID" value="GAA2866599.1"/>
    <property type="molecule type" value="Genomic_DNA"/>
</dbReference>
<dbReference type="SUPFAM" id="SSF56112">
    <property type="entry name" value="Protein kinase-like (PK-like)"/>
    <property type="match status" value="1"/>
</dbReference>
<feature type="domain" description="Protein kinase" evidence="2">
    <location>
        <begin position="11"/>
        <end position="230"/>
    </location>
</feature>
<feature type="compositionally biased region" description="Low complexity" evidence="1">
    <location>
        <begin position="231"/>
        <end position="240"/>
    </location>
</feature>
<dbReference type="InterPro" id="IPR011009">
    <property type="entry name" value="Kinase-like_dom_sf"/>
</dbReference>
<evidence type="ECO:0000313" key="3">
    <source>
        <dbReference type="EMBL" id="GAA2866599.1"/>
    </source>
</evidence>
<evidence type="ECO:0000313" key="4">
    <source>
        <dbReference type="Proteomes" id="UP001500831"/>
    </source>
</evidence>
<gene>
    <name evidence="3" type="ORF">GCM10010517_26120</name>
</gene>
<comment type="caution">
    <text evidence="3">The sequence shown here is derived from an EMBL/GenBank/DDBJ whole genome shotgun (WGS) entry which is preliminary data.</text>
</comment>